<organism evidence="4 5">
    <name type="scientific">Brassica cretica</name>
    <name type="common">Mustard</name>
    <dbReference type="NCBI Taxonomy" id="69181"/>
    <lineage>
        <taxon>Eukaryota</taxon>
        <taxon>Viridiplantae</taxon>
        <taxon>Streptophyta</taxon>
        <taxon>Embryophyta</taxon>
        <taxon>Tracheophyta</taxon>
        <taxon>Spermatophyta</taxon>
        <taxon>Magnoliopsida</taxon>
        <taxon>eudicotyledons</taxon>
        <taxon>Gunneridae</taxon>
        <taxon>Pentapetalae</taxon>
        <taxon>rosids</taxon>
        <taxon>malvids</taxon>
        <taxon>Brassicales</taxon>
        <taxon>Brassicaceae</taxon>
        <taxon>Brassiceae</taxon>
        <taxon>Brassica</taxon>
    </lineage>
</organism>
<sequence>MVDEKDGMKRDTGRVALIPLEEPFSAFDSTSRGKEQYTAVKPQVLQPATQREVVPQRQSSRPVHKPQVKGTQGEYSSTSKPPEVICYWCQSPGHIAKDCPTKRFLKSAHLEPKYEVSDSFTKVEDSFTRMDKLCDDLINMLRAGSMKEKELLDAKEQTSNSKLHVSTNMEIKEQELDLAAKASPTLDKKVDEVTRKKQEHVNKDQEQLKEDVVKIATTSDQTNVSDHLIQSVYHDSKDVITHLIFPKELGKGIGTMEKHPEPNSRHYTQGVVNGETKSEIGYFTKETTFLPRESIERPWRGMRKTKEANQDIGAFKEGYPCNHEEFDRETICYRFSTQPEHAENWFHTKRSNSLGYIPFTSQATYTTSELVLFKESNYLLKECATQTHVWKPGDQSLNLRPLGEFVPCTKPHWINQILHYLNLPFLEPICFKSQRLVFYTLGCDLAICFINQKLPKAPRIFPKLSRFKQLHTFPILAQILSLRPNG</sequence>
<dbReference type="Proteomes" id="UP000266723">
    <property type="component" value="Unassembled WGS sequence"/>
</dbReference>
<accession>A0ABQ7DFK4</accession>
<dbReference type="Pfam" id="PF00098">
    <property type="entry name" value="zf-CCHC"/>
    <property type="match status" value="1"/>
</dbReference>
<dbReference type="InterPro" id="IPR001878">
    <property type="entry name" value="Znf_CCHC"/>
</dbReference>
<dbReference type="SMART" id="SM00343">
    <property type="entry name" value="ZnF_C2HC"/>
    <property type="match status" value="1"/>
</dbReference>
<keyword evidence="5" id="KW-1185">Reference proteome</keyword>
<dbReference type="EMBL" id="QGKV02000649">
    <property type="protein sequence ID" value="KAF3576163.1"/>
    <property type="molecule type" value="Genomic_DNA"/>
</dbReference>
<dbReference type="Gene3D" id="4.10.60.10">
    <property type="entry name" value="Zinc finger, CCHC-type"/>
    <property type="match status" value="1"/>
</dbReference>
<evidence type="ECO:0000313" key="4">
    <source>
        <dbReference type="EMBL" id="KAF3576163.1"/>
    </source>
</evidence>
<name>A0ABQ7DFK4_BRACR</name>
<evidence type="ECO:0000259" key="3">
    <source>
        <dbReference type="PROSITE" id="PS50158"/>
    </source>
</evidence>
<dbReference type="InterPro" id="IPR036875">
    <property type="entry name" value="Znf_CCHC_sf"/>
</dbReference>
<comment type="caution">
    <text evidence="4">The sequence shown here is derived from an EMBL/GenBank/DDBJ whole genome shotgun (WGS) entry which is preliminary data.</text>
</comment>
<evidence type="ECO:0000256" key="2">
    <source>
        <dbReference type="SAM" id="MobiDB-lite"/>
    </source>
</evidence>
<dbReference type="SUPFAM" id="SSF57756">
    <property type="entry name" value="Retrovirus zinc finger-like domains"/>
    <property type="match status" value="1"/>
</dbReference>
<feature type="region of interest" description="Disordered" evidence="2">
    <location>
        <begin position="26"/>
        <end position="80"/>
    </location>
</feature>
<reference evidence="4 5" key="1">
    <citation type="journal article" date="2020" name="BMC Genomics">
        <title>Intraspecific diversification of the crop wild relative Brassica cretica Lam. using demographic model selection.</title>
        <authorList>
            <person name="Kioukis A."/>
            <person name="Michalopoulou V.A."/>
            <person name="Briers L."/>
            <person name="Pirintsos S."/>
            <person name="Studholme D.J."/>
            <person name="Pavlidis P."/>
            <person name="Sarris P.F."/>
        </authorList>
    </citation>
    <scope>NUCLEOTIDE SEQUENCE [LARGE SCALE GENOMIC DNA]</scope>
    <source>
        <strain evidence="5">cv. PFS-1207/04</strain>
    </source>
</reference>
<protein>
    <recommendedName>
        <fullName evidence="3">CCHC-type domain-containing protein</fullName>
    </recommendedName>
</protein>
<dbReference type="PROSITE" id="PS50158">
    <property type="entry name" value="ZF_CCHC"/>
    <property type="match status" value="1"/>
</dbReference>
<keyword evidence="1" id="KW-0479">Metal-binding</keyword>
<evidence type="ECO:0000256" key="1">
    <source>
        <dbReference type="PROSITE-ProRule" id="PRU00047"/>
    </source>
</evidence>
<keyword evidence="1" id="KW-0863">Zinc-finger</keyword>
<keyword evidence="1" id="KW-0862">Zinc</keyword>
<proteinExistence type="predicted"/>
<feature type="compositionally biased region" description="Polar residues" evidence="2">
    <location>
        <begin position="69"/>
        <end position="80"/>
    </location>
</feature>
<evidence type="ECO:0000313" key="5">
    <source>
        <dbReference type="Proteomes" id="UP000266723"/>
    </source>
</evidence>
<gene>
    <name evidence="4" type="ORF">DY000_02031205</name>
</gene>
<feature type="domain" description="CCHC-type" evidence="3">
    <location>
        <begin position="86"/>
        <end position="100"/>
    </location>
</feature>